<evidence type="ECO:0000313" key="3">
    <source>
        <dbReference type="Proteomes" id="UP000799764"/>
    </source>
</evidence>
<name>A0A9P4U8G2_9PLEO</name>
<feature type="region of interest" description="Disordered" evidence="1">
    <location>
        <begin position="278"/>
        <end position="351"/>
    </location>
</feature>
<accession>A0A9P4U8G2</accession>
<evidence type="ECO:0000256" key="1">
    <source>
        <dbReference type="SAM" id="MobiDB-lite"/>
    </source>
</evidence>
<feature type="region of interest" description="Disordered" evidence="1">
    <location>
        <begin position="46"/>
        <end position="69"/>
    </location>
</feature>
<feature type="compositionally biased region" description="Basic and acidic residues" evidence="1">
    <location>
        <begin position="219"/>
        <end position="235"/>
    </location>
</feature>
<proteinExistence type="predicted"/>
<dbReference type="Proteomes" id="UP000799764">
    <property type="component" value="Unassembled WGS sequence"/>
</dbReference>
<feature type="region of interest" description="Disordered" evidence="1">
    <location>
        <begin position="112"/>
        <end position="154"/>
    </location>
</feature>
<gene>
    <name evidence="2" type="ORF">P171DRAFT_476387</name>
</gene>
<feature type="region of interest" description="Disordered" evidence="1">
    <location>
        <begin position="176"/>
        <end position="259"/>
    </location>
</feature>
<feature type="compositionally biased region" description="Low complexity" evidence="1">
    <location>
        <begin position="191"/>
        <end position="203"/>
    </location>
</feature>
<evidence type="ECO:0000313" key="2">
    <source>
        <dbReference type="EMBL" id="KAF2440017.1"/>
    </source>
</evidence>
<protein>
    <recommendedName>
        <fullName evidence="4">Myb-like domain-containing protein</fullName>
    </recommendedName>
</protein>
<keyword evidence="3" id="KW-1185">Reference proteome</keyword>
<dbReference type="AlphaFoldDB" id="A0A9P4U8G2"/>
<comment type="caution">
    <text evidence="2">The sequence shown here is derived from an EMBL/GenBank/DDBJ whole genome shotgun (WGS) entry which is preliminary data.</text>
</comment>
<evidence type="ECO:0008006" key="4">
    <source>
        <dbReference type="Google" id="ProtNLM"/>
    </source>
</evidence>
<organism evidence="2 3">
    <name type="scientific">Karstenula rhodostoma CBS 690.94</name>
    <dbReference type="NCBI Taxonomy" id="1392251"/>
    <lineage>
        <taxon>Eukaryota</taxon>
        <taxon>Fungi</taxon>
        <taxon>Dikarya</taxon>
        <taxon>Ascomycota</taxon>
        <taxon>Pezizomycotina</taxon>
        <taxon>Dothideomycetes</taxon>
        <taxon>Pleosporomycetidae</taxon>
        <taxon>Pleosporales</taxon>
        <taxon>Massarineae</taxon>
        <taxon>Didymosphaeriaceae</taxon>
        <taxon>Karstenula</taxon>
    </lineage>
</organism>
<dbReference type="OrthoDB" id="5421421at2759"/>
<reference evidence="2" key="1">
    <citation type="journal article" date="2020" name="Stud. Mycol.">
        <title>101 Dothideomycetes genomes: a test case for predicting lifestyles and emergence of pathogens.</title>
        <authorList>
            <person name="Haridas S."/>
            <person name="Albert R."/>
            <person name="Binder M."/>
            <person name="Bloem J."/>
            <person name="Labutti K."/>
            <person name="Salamov A."/>
            <person name="Andreopoulos B."/>
            <person name="Baker S."/>
            <person name="Barry K."/>
            <person name="Bills G."/>
            <person name="Bluhm B."/>
            <person name="Cannon C."/>
            <person name="Castanera R."/>
            <person name="Culley D."/>
            <person name="Daum C."/>
            <person name="Ezra D."/>
            <person name="Gonzalez J."/>
            <person name="Henrissat B."/>
            <person name="Kuo A."/>
            <person name="Liang C."/>
            <person name="Lipzen A."/>
            <person name="Lutzoni F."/>
            <person name="Magnuson J."/>
            <person name="Mondo S."/>
            <person name="Nolan M."/>
            <person name="Ohm R."/>
            <person name="Pangilinan J."/>
            <person name="Park H.-J."/>
            <person name="Ramirez L."/>
            <person name="Alfaro M."/>
            <person name="Sun H."/>
            <person name="Tritt A."/>
            <person name="Yoshinaga Y."/>
            <person name="Zwiers L.-H."/>
            <person name="Turgeon B."/>
            <person name="Goodwin S."/>
            <person name="Spatafora J."/>
            <person name="Crous P."/>
            <person name="Grigoriev I."/>
        </authorList>
    </citation>
    <scope>NUCLEOTIDE SEQUENCE</scope>
    <source>
        <strain evidence="2">CBS 690.94</strain>
    </source>
</reference>
<feature type="compositionally biased region" description="Polar residues" evidence="1">
    <location>
        <begin position="118"/>
        <end position="128"/>
    </location>
</feature>
<dbReference type="EMBL" id="MU001508">
    <property type="protein sequence ID" value="KAF2440017.1"/>
    <property type="molecule type" value="Genomic_DNA"/>
</dbReference>
<sequence length="490" mass="54092">MSFLTGGQVAIGPGAAVQQPRGLWSPCSSVCSGHDHHLPPSKHITAPAPHRAQPKHTTHGSSLVLPDQSNLLPASGTVVTMPALLESAVPPSPHLQLSTNSPWPSYSSHCYGSSASSPTPMTPESLTTFVPRLHDSPLPTQEAPPSSSWFGASVSAPDAQNETFGAFSYSQTFLPSHPSSAGPYSPQHQFSSPSDVAVSAPSSIEHPAGNFSPVSHCSRGSERPQPEYVQHHQEPSPDASTHFSGGLSPSRPRSTPLEYPSWTMNPLGISGPTMHQHYYSSPTYPRSPRLSEPAMDLSGDLPNGRRLYAPIAPHPTGSRRSVPKRSHEDDDEQSDQSKRRKRSDSNTSATIELGEEDRLLIRLKDEESMPWKDIAARFQSDLGKTYQIPALQMRLKRLRERMRVWTEPDVKALRMAHEYWVQSKFDIISQKMLEYGAAEKWTARQCARKWAEIDPGPTPYTTYEHHMPPYAAYTMSPVEVHPFMPYVHIQ</sequence>